<evidence type="ECO:0000256" key="1">
    <source>
        <dbReference type="ARBA" id="ARBA00004429"/>
    </source>
</evidence>
<dbReference type="Proteomes" id="UP000235547">
    <property type="component" value="Unassembled WGS sequence"/>
</dbReference>
<feature type="transmembrane region" description="Helical" evidence="8">
    <location>
        <begin position="357"/>
        <end position="377"/>
    </location>
</feature>
<feature type="transmembrane region" description="Helical" evidence="8">
    <location>
        <begin position="99"/>
        <end position="127"/>
    </location>
</feature>
<dbReference type="InterPro" id="IPR005219">
    <property type="entry name" value="PqiA-like_proteobact"/>
</dbReference>
<keyword evidence="6 8" id="KW-1133">Transmembrane helix</keyword>
<name>A0A2N7UPV7_9GAMM</name>
<proteinExistence type="inferred from homology"/>
<evidence type="ECO:0000256" key="7">
    <source>
        <dbReference type="ARBA" id="ARBA00023136"/>
    </source>
</evidence>
<feature type="transmembrane region" description="Helical" evidence="8">
    <location>
        <begin position="262"/>
        <end position="282"/>
    </location>
</feature>
<comment type="caution">
    <text evidence="9">The sequence shown here is derived from an EMBL/GenBank/DDBJ whole genome shotgun (WGS) entry which is preliminary data.</text>
</comment>
<dbReference type="OrthoDB" id="9800207at2"/>
<feature type="transmembrane region" description="Helical" evidence="8">
    <location>
        <begin position="148"/>
        <end position="169"/>
    </location>
</feature>
<evidence type="ECO:0000256" key="3">
    <source>
        <dbReference type="ARBA" id="ARBA00022475"/>
    </source>
</evidence>
<organism evidence="9 10">
    <name type="scientific">Halomonas urumqiensis</name>
    <dbReference type="NCBI Taxonomy" id="1684789"/>
    <lineage>
        <taxon>Bacteria</taxon>
        <taxon>Pseudomonadati</taxon>
        <taxon>Pseudomonadota</taxon>
        <taxon>Gammaproteobacteria</taxon>
        <taxon>Oceanospirillales</taxon>
        <taxon>Halomonadaceae</taxon>
        <taxon>Halomonas</taxon>
    </lineage>
</organism>
<dbReference type="NCBIfam" id="TIGR00155">
    <property type="entry name" value="pqiA_fam"/>
    <property type="match status" value="1"/>
</dbReference>
<dbReference type="RefSeq" id="WP_102586612.1">
    <property type="nucleotide sequence ID" value="NZ_BNAE01000001.1"/>
</dbReference>
<evidence type="ECO:0000313" key="9">
    <source>
        <dbReference type="EMBL" id="PMR82463.1"/>
    </source>
</evidence>
<keyword evidence="5 8" id="KW-0812">Transmembrane</keyword>
<comment type="similarity">
    <text evidence="2">Belongs to the PqiA family.</text>
</comment>
<evidence type="ECO:0000256" key="4">
    <source>
        <dbReference type="ARBA" id="ARBA00022519"/>
    </source>
</evidence>
<feature type="transmembrane region" description="Helical" evidence="8">
    <location>
        <begin position="389"/>
        <end position="412"/>
    </location>
</feature>
<reference evidence="9 10" key="1">
    <citation type="submission" date="2018-01" db="EMBL/GenBank/DDBJ databases">
        <title>Halomonas endophytica sp. nov., isolated from storage liquid in the stems of Populus euphratica.</title>
        <authorList>
            <person name="Chen C."/>
        </authorList>
    </citation>
    <scope>NUCLEOTIDE SEQUENCE [LARGE SCALE GENOMIC DNA]</scope>
    <source>
        <strain evidence="9 10">BZ-SZ-XJ27</strain>
    </source>
</reference>
<dbReference type="InterPro" id="IPR007498">
    <property type="entry name" value="PqiA-like"/>
</dbReference>
<dbReference type="InterPro" id="IPR051800">
    <property type="entry name" value="PqiA-PqiB_transport"/>
</dbReference>
<dbReference type="AlphaFoldDB" id="A0A2N7UPV7"/>
<evidence type="ECO:0000256" key="2">
    <source>
        <dbReference type="ARBA" id="ARBA00007555"/>
    </source>
</evidence>
<dbReference type="Pfam" id="PF04403">
    <property type="entry name" value="PqiA"/>
    <property type="match status" value="2"/>
</dbReference>
<feature type="transmembrane region" description="Helical" evidence="8">
    <location>
        <begin position="175"/>
        <end position="194"/>
    </location>
</feature>
<keyword evidence="7 8" id="KW-0472">Membrane</keyword>
<evidence type="ECO:0000256" key="6">
    <source>
        <dbReference type="ARBA" id="ARBA00022989"/>
    </source>
</evidence>
<comment type="subcellular location">
    <subcellularLocation>
        <location evidence="1">Cell inner membrane</location>
        <topology evidence="1">Multi-pass membrane protein</topology>
    </subcellularLocation>
</comment>
<dbReference type="PANTHER" id="PTHR30462">
    <property type="entry name" value="INTERMEMBRANE TRANSPORT PROTEIN PQIB-RELATED"/>
    <property type="match status" value="1"/>
</dbReference>
<dbReference type="EMBL" id="PNRG01000004">
    <property type="protein sequence ID" value="PMR82463.1"/>
    <property type="molecule type" value="Genomic_DNA"/>
</dbReference>
<dbReference type="PANTHER" id="PTHR30462:SF3">
    <property type="entry name" value="INTERMEMBRANE TRANSPORT PROTEIN PQIA"/>
    <property type="match status" value="1"/>
</dbReference>
<feature type="transmembrane region" description="Helical" evidence="8">
    <location>
        <begin position="53"/>
        <end position="79"/>
    </location>
</feature>
<evidence type="ECO:0000256" key="8">
    <source>
        <dbReference type="SAM" id="Phobius"/>
    </source>
</evidence>
<keyword evidence="10" id="KW-1185">Reference proteome</keyword>
<evidence type="ECO:0000313" key="10">
    <source>
        <dbReference type="Proteomes" id="UP000235547"/>
    </source>
</evidence>
<feature type="transmembrane region" description="Helical" evidence="8">
    <location>
        <begin position="310"/>
        <end position="336"/>
    </location>
</feature>
<dbReference type="GO" id="GO:0005886">
    <property type="term" value="C:plasma membrane"/>
    <property type="evidence" value="ECO:0007669"/>
    <property type="project" value="UniProtKB-SubCell"/>
</dbReference>
<accession>A0A2N7UPV7</accession>
<protein>
    <submittedName>
        <fullName evidence="9">Paraquat-inducible protein A</fullName>
    </submittedName>
</protein>
<keyword evidence="4" id="KW-0997">Cell inner membrane</keyword>
<gene>
    <name evidence="9" type="ORF">C1H70_01730</name>
</gene>
<keyword evidence="3" id="KW-1003">Cell membrane</keyword>
<sequence length="433" mass="46781">MPPESRPQRRLRACQECDLLVALPPLRPGEKADCPRCGHTLVKRHFRPAQRSMSLALASLVALGMALAFPFVSFSVGGVGNRIELSQTATTLIGFHQPLVAVAVLLTIIVLPAVYLLGVIWLQLGLLRDAPLPASRTIARSLAQLHPWMMTDVFIIGALVSLIKVAGLAQIELGASFWAFCAFALLLLLTTQSIDADWMWFSLAGEPRAPARARTGEIAAPQGLSGCTTCGLVNRLGANDKGRCRRCGERLRARRTHSVQRTWALLAAASVMYIPANVYPIMVTTSLGQSTPSTIIGGVVELIQMGSWPVATVIFVASVIVPVGKLVALAWLCLVVKRSNELNGATRTRLYRMTEFIGRWSMIDVFVVAILVALIRAGSLMSITPGPAALAFGAVVVITMLAAMTFDPRLIWDEPLPRRSRPTNDRPPEGTPG</sequence>
<evidence type="ECO:0000256" key="5">
    <source>
        <dbReference type="ARBA" id="ARBA00022692"/>
    </source>
</evidence>